<comment type="similarity">
    <text evidence="2 8">Belongs to the zinc-containing alcohol dehydrogenase family.</text>
</comment>
<feature type="domain" description="Enoyl reductase (ER)" evidence="9">
    <location>
        <begin position="103"/>
        <end position="433"/>
    </location>
</feature>
<dbReference type="FunFam" id="3.40.50.720:FF:000039">
    <property type="entry name" value="Alcohol dehydrogenase AdhP"/>
    <property type="match status" value="1"/>
</dbReference>
<evidence type="ECO:0000256" key="7">
    <source>
        <dbReference type="ARBA" id="ARBA00023027"/>
    </source>
</evidence>
<dbReference type="Gene3D" id="3.40.50.720">
    <property type="entry name" value="NAD(P)-binding Rossmann-like Domain"/>
    <property type="match status" value="1"/>
</dbReference>
<dbReference type="FunFam" id="3.90.180.10:FF:000002">
    <property type="entry name" value="Alcohol dehydrogenase AdhP"/>
    <property type="match status" value="1"/>
</dbReference>
<comment type="cofactor">
    <cofactor evidence="1 8">
        <name>Zn(2+)</name>
        <dbReference type="ChEBI" id="CHEBI:29105"/>
    </cofactor>
</comment>
<keyword evidence="5 8" id="KW-0862">Zinc</keyword>
<dbReference type="SUPFAM" id="SSF50129">
    <property type="entry name" value="GroES-like"/>
    <property type="match status" value="1"/>
</dbReference>
<sequence length="437" mass="46840">MENVGESCIRSVPFIKVDTWRNPWIPVWSCQRNPIRPVGDDRTLPSISFTKASGATLPGSKIRCSFAFVNPLFGSVPTKRSFQPSISPQVPTEQWAQVIEKTGGPAVYKKIPVQKPGPDEVLINVKYSGVCHTDLHAMMGDWPLDTKMPLVGGHEGAGVVVARGELVKDVEIGDHAGIKWLNGSCLSCTFCQAADEPLCPHALLSGYTVDGSFQQYAIAKAAHVARLPKDVSLEAVAPVLCAGITVYKGLKESGVRAGQWVAIVGAGGGLGSLALQYAKAMGIHTVAIDGGDEKAEMCKKLGATHFVDFTKSTNLVEDVKKATPEGLGPHAVILLAVSEKPFQQASEYVRSRGSVVCIGLPANAYLKAPVFDTVIRMISIKGSYVGNRKDTAEALDFFQRGLINAPYKVVGLSQLNDVYEMMKKGAIAGRYVVDNSK</sequence>
<dbReference type="CDD" id="cd08297">
    <property type="entry name" value="CAD3"/>
    <property type="match status" value="1"/>
</dbReference>
<evidence type="ECO:0000256" key="8">
    <source>
        <dbReference type="RuleBase" id="RU361277"/>
    </source>
</evidence>
<evidence type="ECO:0000256" key="6">
    <source>
        <dbReference type="ARBA" id="ARBA00023002"/>
    </source>
</evidence>
<dbReference type="EC" id="1.1.1.1" evidence="3"/>
<evidence type="ECO:0000256" key="3">
    <source>
        <dbReference type="ARBA" id="ARBA00013190"/>
    </source>
</evidence>
<evidence type="ECO:0000313" key="11">
    <source>
        <dbReference type="Proteomes" id="UP000014480"/>
    </source>
</evidence>
<organism evidence="10 11">
    <name type="scientific">Colletotrichum orbiculare (strain 104-T / ATCC 96160 / CBS 514.97 / LARS 414 / MAFF 240422)</name>
    <name type="common">Cucumber anthracnose fungus</name>
    <name type="synonym">Colletotrichum lagenarium</name>
    <dbReference type="NCBI Taxonomy" id="1213857"/>
    <lineage>
        <taxon>Eukaryota</taxon>
        <taxon>Fungi</taxon>
        <taxon>Dikarya</taxon>
        <taxon>Ascomycota</taxon>
        <taxon>Pezizomycotina</taxon>
        <taxon>Sordariomycetes</taxon>
        <taxon>Hypocreomycetidae</taxon>
        <taxon>Glomerellales</taxon>
        <taxon>Glomerellaceae</taxon>
        <taxon>Colletotrichum</taxon>
        <taxon>Colletotrichum orbiculare species complex</taxon>
    </lineage>
</organism>
<dbReference type="STRING" id="1213857.A0A484G0Z9"/>
<dbReference type="InterPro" id="IPR020843">
    <property type="entry name" value="ER"/>
</dbReference>
<accession>A0A484G0Z9</accession>
<dbReference type="GO" id="GO:0005737">
    <property type="term" value="C:cytoplasm"/>
    <property type="evidence" value="ECO:0007669"/>
    <property type="project" value="TreeGrafter"/>
</dbReference>
<evidence type="ECO:0000256" key="5">
    <source>
        <dbReference type="ARBA" id="ARBA00022833"/>
    </source>
</evidence>
<dbReference type="PANTHER" id="PTHR42940:SF3">
    <property type="entry name" value="ALCOHOL DEHYDROGENASE 1-RELATED"/>
    <property type="match status" value="1"/>
</dbReference>
<dbReference type="Proteomes" id="UP000014480">
    <property type="component" value="Unassembled WGS sequence"/>
</dbReference>
<proteinExistence type="inferred from homology"/>
<dbReference type="InterPro" id="IPR013149">
    <property type="entry name" value="ADH-like_C"/>
</dbReference>
<gene>
    <name evidence="10" type="primary">adh-1-1</name>
    <name evidence="10" type="ORF">Cob_v003695</name>
</gene>
<dbReference type="PROSITE" id="PS00059">
    <property type="entry name" value="ADH_ZINC"/>
    <property type="match status" value="1"/>
</dbReference>
<dbReference type="PANTHER" id="PTHR42940">
    <property type="entry name" value="ALCOHOL DEHYDROGENASE 1-RELATED"/>
    <property type="match status" value="1"/>
</dbReference>
<comment type="caution">
    <text evidence="10">The sequence shown here is derived from an EMBL/GenBank/DDBJ whole genome shotgun (WGS) entry which is preliminary data.</text>
</comment>
<evidence type="ECO:0000256" key="4">
    <source>
        <dbReference type="ARBA" id="ARBA00022723"/>
    </source>
</evidence>
<evidence type="ECO:0000256" key="2">
    <source>
        <dbReference type="ARBA" id="ARBA00008072"/>
    </source>
</evidence>
<reference evidence="11" key="2">
    <citation type="journal article" date="2019" name="Mol. Plant Microbe Interact.">
        <title>Genome sequence resources for four phytopathogenic fungi from the Colletotrichum orbiculare species complex.</title>
        <authorList>
            <person name="Gan P."/>
            <person name="Tsushima A."/>
            <person name="Narusaka M."/>
            <person name="Narusaka Y."/>
            <person name="Takano Y."/>
            <person name="Kubo Y."/>
            <person name="Shirasu K."/>
        </authorList>
    </citation>
    <scope>GENOME REANNOTATION</scope>
    <source>
        <strain evidence="11">104-T / ATCC 96160 / CBS 514.97 / LARS 414 / MAFF 240422</strain>
    </source>
</reference>
<evidence type="ECO:0000313" key="10">
    <source>
        <dbReference type="EMBL" id="TDZ23494.1"/>
    </source>
</evidence>
<name>A0A484G0Z9_COLOR</name>
<evidence type="ECO:0000259" key="9">
    <source>
        <dbReference type="SMART" id="SM00829"/>
    </source>
</evidence>
<keyword evidence="6" id="KW-0560">Oxidoreductase</keyword>
<dbReference type="Pfam" id="PF08240">
    <property type="entry name" value="ADH_N"/>
    <property type="match status" value="1"/>
</dbReference>
<dbReference type="SUPFAM" id="SSF51735">
    <property type="entry name" value="NAD(P)-binding Rossmann-fold domains"/>
    <property type="match status" value="1"/>
</dbReference>
<dbReference type="AlphaFoldDB" id="A0A484G0Z9"/>
<dbReference type="Gene3D" id="3.90.180.10">
    <property type="entry name" value="Medium-chain alcohol dehydrogenases, catalytic domain"/>
    <property type="match status" value="1"/>
</dbReference>
<protein>
    <recommendedName>
        <fullName evidence="3">alcohol dehydrogenase</fullName>
        <ecNumber evidence="3">1.1.1.1</ecNumber>
    </recommendedName>
</protein>
<dbReference type="Pfam" id="PF00107">
    <property type="entry name" value="ADH_zinc_N"/>
    <property type="match status" value="1"/>
</dbReference>
<keyword evidence="11" id="KW-1185">Reference proteome</keyword>
<dbReference type="OrthoDB" id="1879366at2759"/>
<keyword evidence="7" id="KW-0520">NAD</keyword>
<dbReference type="SMART" id="SM00829">
    <property type="entry name" value="PKS_ER"/>
    <property type="match status" value="1"/>
</dbReference>
<dbReference type="InterPro" id="IPR011032">
    <property type="entry name" value="GroES-like_sf"/>
</dbReference>
<dbReference type="InterPro" id="IPR002328">
    <property type="entry name" value="ADH_Zn_CS"/>
</dbReference>
<dbReference type="GO" id="GO:0008270">
    <property type="term" value="F:zinc ion binding"/>
    <property type="evidence" value="ECO:0007669"/>
    <property type="project" value="InterPro"/>
</dbReference>
<reference evidence="11" key="1">
    <citation type="journal article" date="2013" name="New Phytol.">
        <title>Comparative genomic and transcriptomic analyses reveal the hemibiotrophic stage shift of Colletotrichum fungi.</title>
        <authorList>
            <person name="Gan P."/>
            <person name="Ikeda K."/>
            <person name="Irieda H."/>
            <person name="Narusaka M."/>
            <person name="O'Connell R.J."/>
            <person name="Narusaka Y."/>
            <person name="Takano Y."/>
            <person name="Kubo Y."/>
            <person name="Shirasu K."/>
        </authorList>
    </citation>
    <scope>NUCLEOTIDE SEQUENCE [LARGE SCALE GENOMIC DNA]</scope>
    <source>
        <strain evidence="11">104-T / ATCC 96160 / CBS 514.97 / LARS 414 / MAFF 240422</strain>
    </source>
</reference>
<evidence type="ECO:0000256" key="1">
    <source>
        <dbReference type="ARBA" id="ARBA00001947"/>
    </source>
</evidence>
<dbReference type="GO" id="GO:0004022">
    <property type="term" value="F:alcohol dehydrogenase (NAD+) activity"/>
    <property type="evidence" value="ECO:0007669"/>
    <property type="project" value="UniProtKB-EC"/>
</dbReference>
<keyword evidence="4 8" id="KW-0479">Metal-binding</keyword>
<dbReference type="InterPro" id="IPR036291">
    <property type="entry name" value="NAD(P)-bd_dom_sf"/>
</dbReference>
<dbReference type="InterPro" id="IPR013154">
    <property type="entry name" value="ADH-like_N"/>
</dbReference>
<dbReference type="EMBL" id="AMCV02000006">
    <property type="protein sequence ID" value="TDZ23494.1"/>
    <property type="molecule type" value="Genomic_DNA"/>
</dbReference>